<keyword evidence="3" id="KW-1185">Reference proteome</keyword>
<dbReference type="EMBL" id="JFBX01000497">
    <property type="protein sequence ID" value="KXH37549.1"/>
    <property type="molecule type" value="Genomic_DNA"/>
</dbReference>
<evidence type="ECO:0000313" key="2">
    <source>
        <dbReference type="EMBL" id="KXH37549.1"/>
    </source>
</evidence>
<feature type="region of interest" description="Disordered" evidence="1">
    <location>
        <begin position="144"/>
        <end position="173"/>
    </location>
</feature>
<dbReference type="Proteomes" id="UP000070328">
    <property type="component" value="Unassembled WGS sequence"/>
</dbReference>
<evidence type="ECO:0000256" key="1">
    <source>
        <dbReference type="SAM" id="MobiDB-lite"/>
    </source>
</evidence>
<feature type="compositionally biased region" description="Polar residues" evidence="1">
    <location>
        <begin position="161"/>
        <end position="173"/>
    </location>
</feature>
<feature type="region of interest" description="Disordered" evidence="1">
    <location>
        <begin position="189"/>
        <end position="218"/>
    </location>
</feature>
<protein>
    <submittedName>
        <fullName evidence="2">Uncharacterized protein</fullName>
    </submittedName>
</protein>
<reference evidence="2 3" key="1">
    <citation type="submission" date="2014-02" db="EMBL/GenBank/DDBJ databases">
        <title>The genome sequence of Colletotrichum simmondsii CBS122122.</title>
        <authorList>
            <person name="Baroncelli R."/>
            <person name="Thon M.R."/>
        </authorList>
    </citation>
    <scope>NUCLEOTIDE SEQUENCE [LARGE SCALE GENOMIC DNA]</scope>
    <source>
        <strain evidence="2 3">CBS122122</strain>
    </source>
</reference>
<dbReference type="AlphaFoldDB" id="A0A135SNP2"/>
<gene>
    <name evidence="2" type="ORF">CSIM01_07477</name>
</gene>
<accession>A0A135SNP2</accession>
<comment type="caution">
    <text evidence="2">The sequence shown here is derived from an EMBL/GenBank/DDBJ whole genome shotgun (WGS) entry which is preliminary data.</text>
</comment>
<evidence type="ECO:0000313" key="3">
    <source>
        <dbReference type="Proteomes" id="UP000070328"/>
    </source>
</evidence>
<name>A0A135SNP2_9PEZI</name>
<feature type="compositionally biased region" description="Pro residues" evidence="1">
    <location>
        <begin position="198"/>
        <end position="218"/>
    </location>
</feature>
<proteinExistence type="predicted"/>
<sequence length="255" mass="27622">MDGHLRSRLTKCAHKDQACFLAAWKASLGVQLALHLDHEALQLEVKVAMIVAVVNDFVTRSNRQRAYAAESSYGCAVPEPLSAHDTMGKISIGSHRGAQRWRLEQSWWGCASLRLARPTTRPDNLEVIPIDRCERMALKSLDSRNDVPDIGVQPTLRSAVGETSRSSATLDATPSSWWSPVLAQTCPFRSAKDDRPAAVPPTPFTPGTPPRNTPPPPQITITTTTIADSCSASLACLGVTKVSSSTDISLFQTAH</sequence>
<organism evidence="2 3">
    <name type="scientific">Colletotrichum simmondsii</name>
    <dbReference type="NCBI Taxonomy" id="703756"/>
    <lineage>
        <taxon>Eukaryota</taxon>
        <taxon>Fungi</taxon>
        <taxon>Dikarya</taxon>
        <taxon>Ascomycota</taxon>
        <taxon>Pezizomycotina</taxon>
        <taxon>Sordariomycetes</taxon>
        <taxon>Hypocreomycetidae</taxon>
        <taxon>Glomerellales</taxon>
        <taxon>Glomerellaceae</taxon>
        <taxon>Colletotrichum</taxon>
        <taxon>Colletotrichum acutatum species complex</taxon>
    </lineage>
</organism>